<keyword evidence="1" id="KW-0732">Signal</keyword>
<dbReference type="AlphaFoldDB" id="A0A7U2I4Y4"/>
<organism evidence="2 3">
    <name type="scientific">Phaeosphaeria nodorum (strain SN15 / ATCC MYA-4574 / FGSC 10173)</name>
    <name type="common">Glume blotch fungus</name>
    <name type="synonym">Parastagonospora nodorum</name>
    <dbReference type="NCBI Taxonomy" id="321614"/>
    <lineage>
        <taxon>Eukaryota</taxon>
        <taxon>Fungi</taxon>
        <taxon>Dikarya</taxon>
        <taxon>Ascomycota</taxon>
        <taxon>Pezizomycotina</taxon>
        <taxon>Dothideomycetes</taxon>
        <taxon>Pleosporomycetidae</taxon>
        <taxon>Pleosporales</taxon>
        <taxon>Pleosporineae</taxon>
        <taxon>Phaeosphaeriaceae</taxon>
        <taxon>Parastagonospora</taxon>
    </lineage>
</organism>
<name>A0A7U2I4Y4_PHANO</name>
<protein>
    <submittedName>
        <fullName evidence="2">Uncharacterized protein</fullName>
    </submittedName>
</protein>
<feature type="chain" id="PRO_5031181758" evidence="1">
    <location>
        <begin position="24"/>
        <end position="99"/>
    </location>
</feature>
<accession>A0A7U2I4Y4</accession>
<dbReference type="EMBL" id="CP069037">
    <property type="protein sequence ID" value="QRD03561.1"/>
    <property type="molecule type" value="Genomic_DNA"/>
</dbReference>
<keyword evidence="3" id="KW-1185">Reference proteome</keyword>
<evidence type="ECO:0000313" key="2">
    <source>
        <dbReference type="EMBL" id="QRD03561.1"/>
    </source>
</evidence>
<dbReference type="VEuPathDB" id="FungiDB:JI435_442110"/>
<sequence>MLYVIMKVYHLLLLSFIAPTSIAQSNTYWVHGSYQNPKFNGGFDFGIKDALFMARRSLMRLNAPVSPYMDDIFLLHFRKPGTDIATLNIVKSKFSTLAL</sequence>
<evidence type="ECO:0000313" key="3">
    <source>
        <dbReference type="Proteomes" id="UP000663193"/>
    </source>
</evidence>
<evidence type="ECO:0000256" key="1">
    <source>
        <dbReference type="SAM" id="SignalP"/>
    </source>
</evidence>
<gene>
    <name evidence="2" type="ORF">JI435_442110</name>
</gene>
<feature type="signal peptide" evidence="1">
    <location>
        <begin position="1"/>
        <end position="23"/>
    </location>
</feature>
<reference evidence="3" key="1">
    <citation type="journal article" date="2021" name="BMC Genomics">
        <title>Chromosome-level genome assembly and manually-curated proteome of model necrotroph Parastagonospora nodorum Sn15 reveals a genome-wide trove of candidate effector homologs, and redundancy of virulence-related functions within an accessory chromosome.</title>
        <authorList>
            <person name="Bertazzoni S."/>
            <person name="Jones D.A.B."/>
            <person name="Phan H.T."/>
            <person name="Tan K.-C."/>
            <person name="Hane J.K."/>
        </authorList>
    </citation>
    <scope>NUCLEOTIDE SEQUENCE [LARGE SCALE GENOMIC DNA]</scope>
    <source>
        <strain evidence="3">SN15 / ATCC MYA-4574 / FGSC 10173)</strain>
    </source>
</reference>
<proteinExistence type="predicted"/>
<dbReference type="Proteomes" id="UP000663193">
    <property type="component" value="Chromosome 15"/>
</dbReference>